<accession>A0A7J6X1Y6</accession>
<organism evidence="1 2">
    <name type="scientific">Thalictrum thalictroides</name>
    <name type="common">Rue-anemone</name>
    <name type="synonym">Anemone thalictroides</name>
    <dbReference type="NCBI Taxonomy" id="46969"/>
    <lineage>
        <taxon>Eukaryota</taxon>
        <taxon>Viridiplantae</taxon>
        <taxon>Streptophyta</taxon>
        <taxon>Embryophyta</taxon>
        <taxon>Tracheophyta</taxon>
        <taxon>Spermatophyta</taxon>
        <taxon>Magnoliopsida</taxon>
        <taxon>Ranunculales</taxon>
        <taxon>Ranunculaceae</taxon>
        <taxon>Thalictroideae</taxon>
        <taxon>Thalictrum</taxon>
    </lineage>
</organism>
<comment type="caution">
    <text evidence="1">The sequence shown here is derived from an EMBL/GenBank/DDBJ whole genome shotgun (WGS) entry which is preliminary data.</text>
</comment>
<keyword evidence="2" id="KW-1185">Reference proteome</keyword>
<dbReference type="Proteomes" id="UP000554482">
    <property type="component" value="Unassembled WGS sequence"/>
</dbReference>
<sequence>MGIIVRIPLTRLRSQEAVNKIEVTSIDHLLDKSQKKRVAKFFRQEEAKRTRYEAEPTWDLPPTIHARRRPSATGMTWNDFMKHWEISPEETKLHTPEIPVKEVTILEIQTKTGASPSSNSSEAESDIVVKAIRGMVKHHLGYYTDMRRSLLAAQNCIKDFQGISKTRMKRLLHREKTQHEKRMKKHQRP</sequence>
<proteinExistence type="predicted"/>
<protein>
    <submittedName>
        <fullName evidence="1">Uncharacterized protein</fullName>
    </submittedName>
</protein>
<name>A0A7J6X1Y6_THATH</name>
<evidence type="ECO:0000313" key="1">
    <source>
        <dbReference type="EMBL" id="KAF5202392.1"/>
    </source>
</evidence>
<dbReference type="AlphaFoldDB" id="A0A7J6X1Y6"/>
<gene>
    <name evidence="1" type="ORF">FRX31_008019</name>
</gene>
<reference evidence="1 2" key="1">
    <citation type="submission" date="2020-06" db="EMBL/GenBank/DDBJ databases">
        <title>Transcriptomic and genomic resources for Thalictrum thalictroides and T. hernandezii: Facilitating candidate gene discovery in an emerging model plant lineage.</title>
        <authorList>
            <person name="Arias T."/>
            <person name="Riano-Pachon D.M."/>
            <person name="Di Stilio V.S."/>
        </authorList>
    </citation>
    <scope>NUCLEOTIDE SEQUENCE [LARGE SCALE GENOMIC DNA]</scope>
    <source>
        <strain evidence="2">cv. WT478/WT964</strain>
        <tissue evidence="1">Leaves</tissue>
    </source>
</reference>
<dbReference type="OrthoDB" id="10325436at2759"/>
<evidence type="ECO:0000313" key="2">
    <source>
        <dbReference type="Proteomes" id="UP000554482"/>
    </source>
</evidence>
<dbReference type="EMBL" id="JABWDY010008175">
    <property type="protein sequence ID" value="KAF5202392.1"/>
    <property type="molecule type" value="Genomic_DNA"/>
</dbReference>